<dbReference type="EMBL" id="CP004373">
    <property type="protein sequence ID" value="AHK70933.1"/>
    <property type="molecule type" value="Genomic_DNA"/>
</dbReference>
<evidence type="ECO:0000256" key="2">
    <source>
        <dbReference type="ARBA" id="ARBA00023295"/>
    </source>
</evidence>
<evidence type="ECO:0000313" key="4">
    <source>
        <dbReference type="EMBL" id="AHK70933.1"/>
    </source>
</evidence>
<dbReference type="GO" id="GO:0005829">
    <property type="term" value="C:cytosol"/>
    <property type="evidence" value="ECO:0007669"/>
    <property type="project" value="TreeGrafter"/>
</dbReference>
<dbReference type="KEGG" id="goy:GLS_c10250"/>
<name>A0A067Z370_GLUOY</name>
<dbReference type="GO" id="GO:0008477">
    <property type="term" value="F:purine nucleosidase activity"/>
    <property type="evidence" value="ECO:0007669"/>
    <property type="project" value="TreeGrafter"/>
</dbReference>
<dbReference type="InterPro" id="IPR001910">
    <property type="entry name" value="Inosine/uridine_hydrolase_dom"/>
</dbReference>
<proteinExistence type="predicted"/>
<dbReference type="InterPro" id="IPR023186">
    <property type="entry name" value="IUNH"/>
</dbReference>
<dbReference type="InterPro" id="IPR036452">
    <property type="entry name" value="Ribo_hydro-like"/>
</dbReference>
<accession>A0A067Z370</accession>
<sequence length="322" mass="34175">MMTQAGSALIAPRRIVIDTDPGQDDAVAILLALASPELKVEAITTVAGNVPVALTTKNACALLELAGRTDIPVFAGAARPLHRAPISAEHVHGETGMAGADLPEPTLRPQAIDAATWLVDLLRREPEGAITLVCLGPMTNLALALTHAPDIASRIAGVVAMGGAQREGGNITPTAEFNFFVDPHAARIVMHSGIPITLLPLDVTHRAIATPARLAPIAAVGTPVTDMVVRMLGAEDRFEKLKYGWEGGALHDPLTIGWLLKPELFSGRDCNVEIEVDAPLCMGQSVVDLWNVTDRVPNALWINDVDSDAFYSLLTERLALLD</sequence>
<dbReference type="PANTHER" id="PTHR12304">
    <property type="entry name" value="INOSINE-URIDINE PREFERRING NUCLEOSIDE HYDROLASE"/>
    <property type="match status" value="1"/>
</dbReference>
<dbReference type="SUPFAM" id="SSF53590">
    <property type="entry name" value="Nucleoside hydrolase"/>
    <property type="match status" value="1"/>
</dbReference>
<protein>
    <submittedName>
        <fullName evidence="4">Inosine-uridine nucleoside N-ribohydrolase</fullName>
    </submittedName>
</protein>
<organism evidence="4 5">
    <name type="scientific">Gluconobacter oxydans DSM 3504</name>
    <dbReference type="NCBI Taxonomy" id="1288313"/>
    <lineage>
        <taxon>Bacteria</taxon>
        <taxon>Pseudomonadati</taxon>
        <taxon>Pseudomonadota</taxon>
        <taxon>Alphaproteobacteria</taxon>
        <taxon>Acetobacterales</taxon>
        <taxon>Acetobacteraceae</taxon>
        <taxon>Gluconobacter</taxon>
    </lineage>
</organism>
<evidence type="ECO:0000313" key="5">
    <source>
        <dbReference type="Proteomes" id="UP000031656"/>
    </source>
</evidence>
<dbReference type="AlphaFoldDB" id="A0A067Z370"/>
<dbReference type="Proteomes" id="UP000031656">
    <property type="component" value="Chromosome"/>
</dbReference>
<dbReference type="InterPro" id="IPR015910">
    <property type="entry name" value="I/U_nuclsd_hydro_CS"/>
</dbReference>
<dbReference type="Pfam" id="PF01156">
    <property type="entry name" value="IU_nuc_hydro"/>
    <property type="match status" value="1"/>
</dbReference>
<feature type="domain" description="Inosine/uridine-preferring nucleoside hydrolase" evidence="3">
    <location>
        <begin position="15"/>
        <end position="311"/>
    </location>
</feature>
<gene>
    <name evidence="4" type="ORF">GLS_c10250</name>
</gene>
<dbReference type="CDD" id="cd02651">
    <property type="entry name" value="nuc_hydro_IU_UC_XIUA"/>
    <property type="match status" value="1"/>
</dbReference>
<dbReference type="HOGENOM" id="CLU_036838_2_0_5"/>
<keyword evidence="1 4" id="KW-0378">Hydrolase</keyword>
<dbReference type="PROSITE" id="PS01247">
    <property type="entry name" value="IUNH"/>
    <property type="match status" value="1"/>
</dbReference>
<dbReference type="GO" id="GO:0006152">
    <property type="term" value="P:purine nucleoside catabolic process"/>
    <property type="evidence" value="ECO:0007669"/>
    <property type="project" value="TreeGrafter"/>
</dbReference>
<dbReference type="Gene3D" id="3.90.245.10">
    <property type="entry name" value="Ribonucleoside hydrolase-like"/>
    <property type="match status" value="1"/>
</dbReference>
<evidence type="ECO:0000259" key="3">
    <source>
        <dbReference type="Pfam" id="PF01156"/>
    </source>
</evidence>
<evidence type="ECO:0000256" key="1">
    <source>
        <dbReference type="ARBA" id="ARBA00022801"/>
    </source>
</evidence>
<reference evidence="4 5" key="1">
    <citation type="journal article" date="2015" name="Appl. Microbiol. Biotechnol.">
        <title>The consequence of an additional NADH dehydrogenase paralog on the growth of Gluconobacter oxydans DSM3504.</title>
        <authorList>
            <person name="Kostner D."/>
            <person name="Luchterhand B."/>
            <person name="Junker A."/>
            <person name="Volland S."/>
            <person name="Daniel R."/>
            <person name="Buchs J."/>
            <person name="Liebl W."/>
            <person name="Ehrenreich A."/>
        </authorList>
    </citation>
    <scope>NUCLEOTIDE SEQUENCE [LARGE SCALE GENOMIC DNA]</scope>
    <source>
        <strain evidence="4">DSM 3504</strain>
    </source>
</reference>
<dbReference type="GO" id="GO:0045437">
    <property type="term" value="F:uridine nucleosidase activity"/>
    <property type="evidence" value="ECO:0007669"/>
    <property type="project" value="UniProtKB-ARBA"/>
</dbReference>
<dbReference type="PANTHER" id="PTHR12304:SF4">
    <property type="entry name" value="URIDINE NUCLEOSIDASE"/>
    <property type="match status" value="1"/>
</dbReference>
<keyword evidence="2" id="KW-0326">Glycosidase</keyword>